<name>A0AC61QPT4_9BACT</name>
<proteinExistence type="predicted"/>
<organism evidence="1 2">
    <name type="scientific">Palleniella muris</name>
    <dbReference type="NCBI Taxonomy" id="3038145"/>
    <lineage>
        <taxon>Bacteria</taxon>
        <taxon>Pseudomonadati</taxon>
        <taxon>Bacteroidota</taxon>
        <taxon>Bacteroidia</taxon>
        <taxon>Bacteroidales</taxon>
        <taxon>Prevotellaceae</taxon>
        <taxon>Palleniella</taxon>
    </lineage>
</organism>
<dbReference type="Proteomes" id="UP000308886">
    <property type="component" value="Unassembled WGS sequence"/>
</dbReference>
<keyword evidence="2" id="KW-1185">Reference proteome</keyword>
<evidence type="ECO:0000313" key="1">
    <source>
        <dbReference type="EMBL" id="TGX81884.1"/>
    </source>
</evidence>
<gene>
    <name evidence="1" type="ORF">E5358_09110</name>
</gene>
<protein>
    <submittedName>
        <fullName evidence="1">Uncharacterized protein</fullName>
    </submittedName>
</protein>
<reference evidence="1" key="1">
    <citation type="submission" date="2019-04" db="EMBL/GenBank/DDBJ databases">
        <title>Microbes associate with the intestines of laboratory mice.</title>
        <authorList>
            <person name="Navarre W."/>
            <person name="Wong E."/>
            <person name="Huang K."/>
            <person name="Tropini C."/>
            <person name="Ng K."/>
            <person name="Yu B."/>
        </authorList>
    </citation>
    <scope>NUCLEOTIDE SEQUENCE</scope>
    <source>
        <strain evidence="1">NM73_A23</strain>
    </source>
</reference>
<evidence type="ECO:0000313" key="2">
    <source>
        <dbReference type="Proteomes" id="UP000308886"/>
    </source>
</evidence>
<dbReference type="EMBL" id="SRZC01000013">
    <property type="protein sequence ID" value="TGX81884.1"/>
    <property type="molecule type" value="Genomic_DNA"/>
</dbReference>
<sequence>MRIKLIALVILATYPFLMAIAEENICDSIRQDSIIMLKAQTASATENTEAQTPQIIPPSPTVQALCRYGETPVSYATGIPSISIPLYTIKCGSLELPITLTYHAGGIKVDDTASWVGLGWSLNAGGVIGITTVGHHDINVVRNDTLPSHGDIDDEHFYGIGTKILREAYETCCKDYQPDIVSYNFLGHNGQIIYDGNSRKWYNFAGDKRVKFAYSQIDDSFSATDNKGNRYTFNTKESTWVTGHTGQNNISSAYNPSKFVSFDSMDSIQLSYTRSGEYDRIKVMSNLAYGFDGKKVWERRVNLGGTNKLGGPGAFFFHENTYNHLTQKITKIKASNGTTVEFAHIKSREDIPTPLSSEPPVRLSQINVYNAQGNRIKRWEFIYDYFIANTKSSYCSAHDKRLKLVSLKEYGSTYEEPRVYKFSYYGDAEGEPTMPHRNAFSGKDAWGYCNAMPSQKEANDSMMSYPNFKDVEFCLYRKLGNAIKTNENLIVSYNKGRNVDANPSYIHAYSLKQITYPSGGYEKFIYEPNHYSTVDRFKNQYGRPDSMSCYGGGLRIKQIISCYGETTSTRSFEYSEGDVPRHPHFLKRRFYEERGQKNDPLQRQNSIDTYLQLCPNAVNTSCVAQGNSVMYPQVREIFDDGYVEYNHTMLEDTNYSDLYSENDYDMYSGFAHFIGSTTTDCAYQVVNGCVYNTWANANIQNIDNNSDYMGYNGAFFRRGQLESKKYYDKNGRILKEEDYSYTTKEMKQISGMEVRRETGMDTIVTWGSLAGTRKEFYYYSIYWLAAGNSMLTNKDVTTHFYKGGGHTYSTVRYKYTYTQDNLLSSETMTDDSGRTVTTKIVYPSDINAPPYREMKDAYMIDYPVEQTICRGGNVAQSVLTEYAKFGNSYYPKSSYTYKPSTINSNFTQYNGTRASHYTIPNWVIDDYDHGRIVRMQTKDGQRHSFAW</sequence>
<comment type="caution">
    <text evidence="1">The sequence shown here is derived from an EMBL/GenBank/DDBJ whole genome shotgun (WGS) entry which is preliminary data.</text>
</comment>
<accession>A0AC61QPT4</accession>